<feature type="transmembrane region" description="Helical" evidence="1">
    <location>
        <begin position="378"/>
        <end position="395"/>
    </location>
</feature>
<feature type="transmembrane region" description="Helical" evidence="1">
    <location>
        <begin position="140"/>
        <end position="169"/>
    </location>
</feature>
<feature type="transmembrane region" description="Helical" evidence="1">
    <location>
        <begin position="80"/>
        <end position="101"/>
    </location>
</feature>
<evidence type="ECO:0000259" key="2">
    <source>
        <dbReference type="Pfam" id="PF09925"/>
    </source>
</evidence>
<accession>A0A418Y221</accession>
<protein>
    <submittedName>
        <fullName evidence="3">DUF2157 domain-containing protein</fullName>
    </submittedName>
</protein>
<keyword evidence="1" id="KW-1133">Transmembrane helix</keyword>
<keyword evidence="4" id="KW-1185">Reference proteome</keyword>
<organism evidence="3 4">
    <name type="scientific">Alcanivorax profundi</name>
    <dbReference type="NCBI Taxonomy" id="2338368"/>
    <lineage>
        <taxon>Bacteria</taxon>
        <taxon>Pseudomonadati</taxon>
        <taxon>Pseudomonadota</taxon>
        <taxon>Gammaproteobacteria</taxon>
        <taxon>Oceanospirillales</taxon>
        <taxon>Alcanivoracaceae</taxon>
        <taxon>Alcanivorax</taxon>
    </lineage>
</organism>
<feature type="transmembrane region" description="Helical" evidence="1">
    <location>
        <begin position="347"/>
        <end position="366"/>
    </location>
</feature>
<proteinExistence type="predicted"/>
<dbReference type="Proteomes" id="UP000283734">
    <property type="component" value="Unassembled WGS sequence"/>
</dbReference>
<evidence type="ECO:0000313" key="4">
    <source>
        <dbReference type="Proteomes" id="UP000283734"/>
    </source>
</evidence>
<feature type="transmembrane region" description="Helical" evidence="1">
    <location>
        <begin position="262"/>
        <end position="280"/>
    </location>
</feature>
<feature type="transmembrane region" description="Helical" evidence="1">
    <location>
        <begin position="175"/>
        <end position="192"/>
    </location>
</feature>
<dbReference type="Pfam" id="PF09925">
    <property type="entry name" value="DUF2157"/>
    <property type="match status" value="1"/>
</dbReference>
<dbReference type="EMBL" id="QYYA01000001">
    <property type="protein sequence ID" value="RJG19577.1"/>
    <property type="molecule type" value="Genomic_DNA"/>
</dbReference>
<dbReference type="InterPro" id="IPR018677">
    <property type="entry name" value="DUF2157"/>
</dbReference>
<keyword evidence="1" id="KW-0472">Membrane</keyword>
<name>A0A418Y221_9GAMM</name>
<sequence>MQLLGLLRRELRSECRQWVDDGDISAEQGERILARYGTSLEDVSDGSLAYKVLVGVALLFAGMAMMLLVSANWEEIPRAVPMLGLVATTLVLNGIGVRHFLRDGSGIGWLFVGSISYGASIMLIAQIYHLGEHFPDGLLVWALGVAPMALLTRSRVIALLMLALALFWLMAEGQFSPPWAMVLFLGCSVAVARMACSAGLMIVTVAAAVTWLNVLLGWAYGYPWRPDIEAGHLTLNMGLLALIFMAGHRLSATTSVYLRRTATLLSLWALRGYLLLLLPFTFTEFCEGYLKELETVMDPGLWMGLLAAIPAAWLALRNRSAHPLSRGLVMGLPLVMVLLHGGISESMAVPVTVLVNLLVLGSAIVLVQQGLLKGLSQYFYSGVALLLVLGMMRYVDLVGDYVGGSVLFLLAAGILFLAAHYWRDRQGGAGHE</sequence>
<feature type="domain" description="DUF2157" evidence="2">
    <location>
        <begin position="17"/>
        <end position="157"/>
    </location>
</feature>
<feature type="transmembrane region" description="Helical" evidence="1">
    <location>
        <begin position="107"/>
        <end position="128"/>
    </location>
</feature>
<feature type="transmembrane region" description="Helical" evidence="1">
    <location>
        <begin position="300"/>
        <end position="316"/>
    </location>
</feature>
<dbReference type="OrthoDB" id="7353197at2"/>
<feature type="transmembrane region" description="Helical" evidence="1">
    <location>
        <begin position="48"/>
        <end position="68"/>
    </location>
</feature>
<dbReference type="RefSeq" id="WP_119917371.1">
    <property type="nucleotide sequence ID" value="NZ_QYYA01000001.1"/>
</dbReference>
<evidence type="ECO:0000313" key="3">
    <source>
        <dbReference type="EMBL" id="RJG19577.1"/>
    </source>
</evidence>
<feature type="transmembrane region" description="Helical" evidence="1">
    <location>
        <begin position="323"/>
        <end position="341"/>
    </location>
</feature>
<gene>
    <name evidence="3" type="ORF">D4A39_01570</name>
</gene>
<dbReference type="AlphaFoldDB" id="A0A418Y221"/>
<feature type="transmembrane region" description="Helical" evidence="1">
    <location>
        <begin position="199"/>
        <end position="221"/>
    </location>
</feature>
<evidence type="ECO:0000256" key="1">
    <source>
        <dbReference type="SAM" id="Phobius"/>
    </source>
</evidence>
<comment type="caution">
    <text evidence="3">The sequence shown here is derived from an EMBL/GenBank/DDBJ whole genome shotgun (WGS) entry which is preliminary data.</text>
</comment>
<reference evidence="3 4" key="1">
    <citation type="submission" date="2018-09" db="EMBL/GenBank/DDBJ databases">
        <title>Alcanivorax profundi sp. nov., isolated from 1000 m-depth seawater of the Mariana Trench.</title>
        <authorList>
            <person name="Liu J."/>
        </authorList>
    </citation>
    <scope>NUCLEOTIDE SEQUENCE [LARGE SCALE GENOMIC DNA]</scope>
    <source>
        <strain evidence="3 4">MTEO17</strain>
    </source>
</reference>
<keyword evidence="1" id="KW-0812">Transmembrane</keyword>
<feature type="transmembrane region" description="Helical" evidence="1">
    <location>
        <begin position="233"/>
        <end position="250"/>
    </location>
</feature>
<feature type="transmembrane region" description="Helical" evidence="1">
    <location>
        <begin position="401"/>
        <end position="422"/>
    </location>
</feature>